<proteinExistence type="predicted"/>
<dbReference type="WBParaSite" id="JU765_v2.g5554.t1">
    <property type="protein sequence ID" value="JU765_v2.g5554.t1"/>
    <property type="gene ID" value="JU765_v2.g5554"/>
</dbReference>
<sequence>MYLCCQIQILTFIDRYFEGGRCLGRWSHYNPVIFAYSKGHPPCLAVSEDSSFPIADLRKWSEKKGNSNFSFSSTFDF</sequence>
<evidence type="ECO:0000313" key="2">
    <source>
        <dbReference type="WBParaSite" id="JU765_v2.g5554.t1"/>
    </source>
</evidence>
<dbReference type="Proteomes" id="UP000887576">
    <property type="component" value="Unplaced"/>
</dbReference>
<name>A0AC34RCQ9_9BILA</name>
<evidence type="ECO:0000313" key="1">
    <source>
        <dbReference type="Proteomes" id="UP000887576"/>
    </source>
</evidence>
<accession>A0AC34RCQ9</accession>
<reference evidence="2" key="1">
    <citation type="submission" date="2022-11" db="UniProtKB">
        <authorList>
            <consortium name="WormBaseParasite"/>
        </authorList>
    </citation>
    <scope>IDENTIFICATION</scope>
</reference>
<protein>
    <submittedName>
        <fullName evidence="2">Uncharacterized protein</fullName>
    </submittedName>
</protein>
<organism evidence="1 2">
    <name type="scientific">Panagrolaimus sp. JU765</name>
    <dbReference type="NCBI Taxonomy" id="591449"/>
    <lineage>
        <taxon>Eukaryota</taxon>
        <taxon>Metazoa</taxon>
        <taxon>Ecdysozoa</taxon>
        <taxon>Nematoda</taxon>
        <taxon>Chromadorea</taxon>
        <taxon>Rhabditida</taxon>
        <taxon>Tylenchina</taxon>
        <taxon>Panagrolaimomorpha</taxon>
        <taxon>Panagrolaimoidea</taxon>
        <taxon>Panagrolaimidae</taxon>
        <taxon>Panagrolaimus</taxon>
    </lineage>
</organism>